<dbReference type="OrthoDB" id="9813612at2"/>
<feature type="domain" description="Aminotransferase class I/classII large" evidence="3">
    <location>
        <begin position="78"/>
        <end position="352"/>
    </location>
</feature>
<dbReference type="RefSeq" id="WP_150901362.1">
    <property type="nucleotide sequence ID" value="NZ_WAAU01000036.1"/>
</dbReference>
<dbReference type="CDD" id="cd00609">
    <property type="entry name" value="AAT_like"/>
    <property type="match status" value="1"/>
</dbReference>
<dbReference type="Pfam" id="PF00155">
    <property type="entry name" value="Aminotran_1_2"/>
    <property type="match status" value="1"/>
</dbReference>
<dbReference type="Gene3D" id="3.40.640.10">
    <property type="entry name" value="Type I PLP-dependent aspartate aminotransferase-like (Major domain)"/>
    <property type="match status" value="1"/>
</dbReference>
<dbReference type="EMBL" id="WAAU01000036">
    <property type="protein sequence ID" value="KAB1153278.1"/>
    <property type="molecule type" value="Genomic_DNA"/>
</dbReference>
<protein>
    <submittedName>
        <fullName evidence="4">Histidinol-phosphate aminotransferase family protein</fullName>
    </submittedName>
</protein>
<gene>
    <name evidence="4" type="ORF">F7018_17305</name>
</gene>
<evidence type="ECO:0000313" key="4">
    <source>
        <dbReference type="EMBL" id="KAB1153278.1"/>
    </source>
</evidence>
<proteinExistence type="predicted"/>
<dbReference type="GO" id="GO:0030170">
    <property type="term" value="F:pyridoxal phosphate binding"/>
    <property type="evidence" value="ECO:0007669"/>
    <property type="project" value="InterPro"/>
</dbReference>
<dbReference type="GO" id="GO:0008483">
    <property type="term" value="F:transaminase activity"/>
    <property type="evidence" value="ECO:0007669"/>
    <property type="project" value="UniProtKB-KW"/>
</dbReference>
<comment type="cofactor">
    <cofactor evidence="1">
        <name>pyridoxal 5'-phosphate</name>
        <dbReference type="ChEBI" id="CHEBI:597326"/>
    </cofactor>
</comment>
<name>A0A7J5A6X0_9FLAO</name>
<evidence type="ECO:0000256" key="2">
    <source>
        <dbReference type="ARBA" id="ARBA00022898"/>
    </source>
</evidence>
<dbReference type="InterPro" id="IPR004839">
    <property type="entry name" value="Aminotransferase_I/II_large"/>
</dbReference>
<evidence type="ECO:0000256" key="1">
    <source>
        <dbReference type="ARBA" id="ARBA00001933"/>
    </source>
</evidence>
<dbReference type="PANTHER" id="PTHR42885">
    <property type="entry name" value="HISTIDINOL-PHOSPHATE AMINOTRANSFERASE-RELATED"/>
    <property type="match status" value="1"/>
</dbReference>
<keyword evidence="4" id="KW-0808">Transferase</keyword>
<keyword evidence="2" id="KW-0663">Pyridoxal phosphate</keyword>
<dbReference type="Gene3D" id="3.90.1150.10">
    <property type="entry name" value="Aspartate Aminotransferase, domain 1"/>
    <property type="match status" value="1"/>
</dbReference>
<organism evidence="4 5">
    <name type="scientific">Tenacibaculum aiptasiae</name>
    <dbReference type="NCBI Taxonomy" id="426481"/>
    <lineage>
        <taxon>Bacteria</taxon>
        <taxon>Pseudomonadati</taxon>
        <taxon>Bacteroidota</taxon>
        <taxon>Flavobacteriia</taxon>
        <taxon>Flavobacteriales</taxon>
        <taxon>Flavobacteriaceae</taxon>
        <taxon>Tenacibaculum</taxon>
    </lineage>
</organism>
<evidence type="ECO:0000259" key="3">
    <source>
        <dbReference type="Pfam" id="PF00155"/>
    </source>
</evidence>
<keyword evidence="4" id="KW-0032">Aminotransferase</keyword>
<sequence length="384" mass="44240">MEKKDRIKGEFLRLKKQSGTHSPSIKTLLEEIPELDIKIDACFLSNPYATDLFLNYLEKDFPTYSDLRDCLEFYPPQNSDIAKIIGNTIDVSMENIFVGNGAIEIISAVLSNYCGKKIMLPIPTFSSYYEFIKEDQEIVFHELSELNNYELDVENLKEDLLNKKADSLILINPNNPNGDYLNREKVIDLLEFCKNLDCVILDESFVHFAYESDDLDLMNYYDLINTYNNLVIIKSMSKDFGIAGVRAGYGIMSKERVENLTKSSYLWNISGLASYFFDLYSQKKFREEYDVVRKKYIMNTLMFRSELSGIKGIKIYPSKANFFLIKVENDLDGNFGLNMLINHGVYVRNCSDKVGLEGSGYYRVASRTFEENINIIKAIKIELS</sequence>
<dbReference type="InterPro" id="IPR015421">
    <property type="entry name" value="PyrdxlP-dep_Trfase_major"/>
</dbReference>
<reference evidence="4 5" key="1">
    <citation type="submission" date="2019-09" db="EMBL/GenBank/DDBJ databases">
        <authorList>
            <person name="Cao W.R."/>
        </authorList>
    </citation>
    <scope>NUCLEOTIDE SEQUENCE [LARGE SCALE GENOMIC DNA]</scope>
    <source>
        <strain evidence="5">a4</strain>
    </source>
</reference>
<dbReference type="InterPro" id="IPR015424">
    <property type="entry name" value="PyrdxlP-dep_Trfase"/>
</dbReference>
<dbReference type="InterPro" id="IPR015422">
    <property type="entry name" value="PyrdxlP-dep_Trfase_small"/>
</dbReference>
<evidence type="ECO:0000313" key="5">
    <source>
        <dbReference type="Proteomes" id="UP000467305"/>
    </source>
</evidence>
<dbReference type="AlphaFoldDB" id="A0A7J5A6X0"/>
<dbReference type="Proteomes" id="UP000467305">
    <property type="component" value="Unassembled WGS sequence"/>
</dbReference>
<dbReference type="SUPFAM" id="SSF53383">
    <property type="entry name" value="PLP-dependent transferases"/>
    <property type="match status" value="1"/>
</dbReference>
<comment type="caution">
    <text evidence="4">The sequence shown here is derived from an EMBL/GenBank/DDBJ whole genome shotgun (WGS) entry which is preliminary data.</text>
</comment>
<dbReference type="PANTHER" id="PTHR42885:SF1">
    <property type="entry name" value="THREONINE-PHOSPHATE DECARBOXYLASE"/>
    <property type="match status" value="1"/>
</dbReference>
<accession>A0A7J5A6X0</accession>
<keyword evidence="5" id="KW-1185">Reference proteome</keyword>